<reference evidence="1" key="1">
    <citation type="journal article" date="2022" name="Int. J. Mol. Sci.">
        <title>Draft Genome of Tanacetum Coccineum: Genomic Comparison of Closely Related Tanacetum-Family Plants.</title>
        <authorList>
            <person name="Yamashiro T."/>
            <person name="Shiraishi A."/>
            <person name="Nakayama K."/>
            <person name="Satake H."/>
        </authorList>
    </citation>
    <scope>NUCLEOTIDE SEQUENCE</scope>
</reference>
<comment type="caution">
    <text evidence="1">The sequence shown here is derived from an EMBL/GenBank/DDBJ whole genome shotgun (WGS) entry which is preliminary data.</text>
</comment>
<gene>
    <name evidence="1" type="ORF">Tco_0653681</name>
</gene>
<name>A0ABQ4X1A6_9ASTR</name>
<protein>
    <recommendedName>
        <fullName evidence="3">Reverse transcriptase RNase H-like domain-containing protein</fullName>
    </recommendedName>
</protein>
<dbReference type="EMBL" id="BQNB010009111">
    <property type="protein sequence ID" value="GJS58897.1"/>
    <property type="molecule type" value="Genomic_DNA"/>
</dbReference>
<organism evidence="1 2">
    <name type="scientific">Tanacetum coccineum</name>
    <dbReference type="NCBI Taxonomy" id="301880"/>
    <lineage>
        <taxon>Eukaryota</taxon>
        <taxon>Viridiplantae</taxon>
        <taxon>Streptophyta</taxon>
        <taxon>Embryophyta</taxon>
        <taxon>Tracheophyta</taxon>
        <taxon>Spermatophyta</taxon>
        <taxon>Magnoliopsida</taxon>
        <taxon>eudicotyledons</taxon>
        <taxon>Gunneridae</taxon>
        <taxon>Pentapetalae</taxon>
        <taxon>asterids</taxon>
        <taxon>campanulids</taxon>
        <taxon>Asterales</taxon>
        <taxon>Asteraceae</taxon>
        <taxon>Asteroideae</taxon>
        <taxon>Anthemideae</taxon>
        <taxon>Anthemidinae</taxon>
        <taxon>Tanacetum</taxon>
    </lineage>
</organism>
<accession>A0ABQ4X1A6</accession>
<keyword evidence="2" id="KW-1185">Reference proteome</keyword>
<reference evidence="1" key="2">
    <citation type="submission" date="2022-01" db="EMBL/GenBank/DDBJ databases">
        <authorList>
            <person name="Yamashiro T."/>
            <person name="Shiraishi A."/>
            <person name="Satake H."/>
            <person name="Nakayama K."/>
        </authorList>
    </citation>
    <scope>NUCLEOTIDE SEQUENCE</scope>
</reference>
<dbReference type="Proteomes" id="UP001151760">
    <property type="component" value="Unassembled WGS sequence"/>
</dbReference>
<evidence type="ECO:0000313" key="2">
    <source>
        <dbReference type="Proteomes" id="UP001151760"/>
    </source>
</evidence>
<sequence length="91" mass="10545">MKWLPKLIGFDYEVEYKKGIDNVAADALSKREDISELFTMSTTSITIDLYKRIEASDGEIYHQFGPLRALKHSSLKTQILYNTRREEKKCG</sequence>
<evidence type="ECO:0008006" key="3">
    <source>
        <dbReference type="Google" id="ProtNLM"/>
    </source>
</evidence>
<evidence type="ECO:0000313" key="1">
    <source>
        <dbReference type="EMBL" id="GJS58897.1"/>
    </source>
</evidence>
<proteinExistence type="predicted"/>